<feature type="domain" description="Xylose isomerase-like TIM barrel" evidence="1">
    <location>
        <begin position="26"/>
        <end position="237"/>
    </location>
</feature>
<dbReference type="EMBL" id="JAFLVX010000002">
    <property type="protein sequence ID" value="MBO0475489.1"/>
    <property type="molecule type" value="Genomic_DNA"/>
</dbReference>
<dbReference type="Proteomes" id="UP000664857">
    <property type="component" value="Unassembled WGS sequence"/>
</dbReference>
<evidence type="ECO:0000313" key="2">
    <source>
        <dbReference type="EMBL" id="MBO0475489.1"/>
    </source>
</evidence>
<dbReference type="RefSeq" id="WP_206964084.1">
    <property type="nucleotide sequence ID" value="NZ_JAFLVX010000002.1"/>
</dbReference>
<sequence length="243" mass="27514">MKSIVLNLLVFNQEFLAGKSQKELVEKAVLLGFDKIEVRREYFRDLKREIPEIKQLVDTHGIELFYSVPEEVFVNGTINSNLVDYLKEANEMGAQHIKWNIGDYAHFNGNLAELSSLTEMGVNVTIENDQTNTSGKIEAIHTFMKAVSNKGLKIGYVYDLGNWRFVGEDEEVAAEQLKQYVTYIHVKDVESVEGHPAAAGLDKGDINWRQVLQVLPQDVPVAIEYPTEKDSEILEAKELLEEA</sequence>
<organism evidence="2 3">
    <name type="scientific">Candidatus Vagococcus giribetii</name>
    <dbReference type="NCBI Taxonomy" id="2230876"/>
    <lineage>
        <taxon>Bacteria</taxon>
        <taxon>Bacillati</taxon>
        <taxon>Bacillota</taxon>
        <taxon>Bacilli</taxon>
        <taxon>Lactobacillales</taxon>
        <taxon>Enterococcaceae</taxon>
        <taxon>Vagococcus</taxon>
    </lineage>
</organism>
<dbReference type="Pfam" id="PF01261">
    <property type="entry name" value="AP_endonuc_2"/>
    <property type="match status" value="1"/>
</dbReference>
<dbReference type="SUPFAM" id="SSF51658">
    <property type="entry name" value="Xylose isomerase-like"/>
    <property type="match status" value="1"/>
</dbReference>
<protein>
    <submittedName>
        <fullName evidence="2">TIM barrel protein</fullName>
    </submittedName>
</protein>
<evidence type="ECO:0000259" key="1">
    <source>
        <dbReference type="Pfam" id="PF01261"/>
    </source>
</evidence>
<dbReference type="InterPro" id="IPR013022">
    <property type="entry name" value="Xyl_isomerase-like_TIM-brl"/>
</dbReference>
<dbReference type="Gene3D" id="3.20.20.150">
    <property type="entry name" value="Divalent-metal-dependent TIM barrel enzymes"/>
    <property type="match status" value="1"/>
</dbReference>
<name>A0ABS3HP18_9ENTE</name>
<gene>
    <name evidence="2" type="ORF">DOK76_00320</name>
</gene>
<comment type="caution">
    <text evidence="2">The sequence shown here is derived from an EMBL/GenBank/DDBJ whole genome shotgun (WGS) entry which is preliminary data.</text>
</comment>
<reference evidence="2 3" key="1">
    <citation type="submission" date="2021-03" db="EMBL/GenBank/DDBJ databases">
        <title>Enterococcal diversity collection.</title>
        <authorList>
            <person name="Gilmore M.S."/>
            <person name="Schwartzman J."/>
            <person name="Van Tyne D."/>
            <person name="Martin M."/>
            <person name="Earl A.M."/>
            <person name="Manson A.L."/>
            <person name="Straub T."/>
            <person name="Salamzade R."/>
            <person name="Saavedra J."/>
            <person name="Lebreton F."/>
            <person name="Prichula J."/>
            <person name="Schaufler K."/>
            <person name="Gaca A."/>
            <person name="Sgardioli B."/>
            <person name="Wagenaar J."/>
            <person name="Strong T."/>
        </authorList>
    </citation>
    <scope>NUCLEOTIDE SEQUENCE [LARGE SCALE GENOMIC DNA]</scope>
    <source>
        <strain evidence="2 3">DIV0080</strain>
    </source>
</reference>
<dbReference type="InterPro" id="IPR036237">
    <property type="entry name" value="Xyl_isomerase-like_sf"/>
</dbReference>
<keyword evidence="3" id="KW-1185">Reference proteome</keyword>
<proteinExistence type="predicted"/>
<evidence type="ECO:0000313" key="3">
    <source>
        <dbReference type="Proteomes" id="UP000664857"/>
    </source>
</evidence>
<accession>A0ABS3HP18</accession>